<name>A0A8J5MVP8_HOMAM</name>
<gene>
    <name evidence="1" type="ORF">Hamer_G007223</name>
</gene>
<accession>A0A8J5MVP8</accession>
<reference evidence="1" key="1">
    <citation type="journal article" date="2021" name="Sci. Adv.">
        <title>The American lobster genome reveals insights on longevity, neural, and immune adaptations.</title>
        <authorList>
            <person name="Polinski J.M."/>
            <person name="Zimin A.V."/>
            <person name="Clark K.F."/>
            <person name="Kohn A.B."/>
            <person name="Sadowski N."/>
            <person name="Timp W."/>
            <person name="Ptitsyn A."/>
            <person name="Khanna P."/>
            <person name="Romanova D.Y."/>
            <person name="Williams P."/>
            <person name="Greenwood S.J."/>
            <person name="Moroz L.L."/>
            <person name="Walt D.R."/>
            <person name="Bodnar A.G."/>
        </authorList>
    </citation>
    <scope>NUCLEOTIDE SEQUENCE</scope>
    <source>
        <strain evidence="1">GMGI-L3</strain>
    </source>
</reference>
<protein>
    <submittedName>
        <fullName evidence="1">Uncharacterized protein</fullName>
    </submittedName>
</protein>
<evidence type="ECO:0000313" key="1">
    <source>
        <dbReference type="EMBL" id="KAG7165396.1"/>
    </source>
</evidence>
<comment type="caution">
    <text evidence="1">The sequence shown here is derived from an EMBL/GenBank/DDBJ whole genome shotgun (WGS) entry which is preliminary data.</text>
</comment>
<dbReference type="Proteomes" id="UP000747542">
    <property type="component" value="Unassembled WGS sequence"/>
</dbReference>
<proteinExistence type="predicted"/>
<evidence type="ECO:0000313" key="2">
    <source>
        <dbReference type="Proteomes" id="UP000747542"/>
    </source>
</evidence>
<keyword evidence="2" id="KW-1185">Reference proteome</keyword>
<sequence length="153" mass="16588">ELLIELVKTKAESYDLSSPRSSDNVAKRRSWEEMGSQLDKEGVNLSVRAWLPSAALVGSIRFEISVRLEATNRVNGGTGVVVHQQLHIPLGVDSRTSAGLGTSTRSSTLGSSSSHWDDIAVTSTEARHSLHYTLDVYGRRADISPPTEVNVCV</sequence>
<organism evidence="1 2">
    <name type="scientific">Homarus americanus</name>
    <name type="common">American lobster</name>
    <dbReference type="NCBI Taxonomy" id="6706"/>
    <lineage>
        <taxon>Eukaryota</taxon>
        <taxon>Metazoa</taxon>
        <taxon>Ecdysozoa</taxon>
        <taxon>Arthropoda</taxon>
        <taxon>Crustacea</taxon>
        <taxon>Multicrustacea</taxon>
        <taxon>Malacostraca</taxon>
        <taxon>Eumalacostraca</taxon>
        <taxon>Eucarida</taxon>
        <taxon>Decapoda</taxon>
        <taxon>Pleocyemata</taxon>
        <taxon>Astacidea</taxon>
        <taxon>Nephropoidea</taxon>
        <taxon>Nephropidae</taxon>
        <taxon>Homarus</taxon>
    </lineage>
</organism>
<feature type="non-terminal residue" evidence="1">
    <location>
        <position position="1"/>
    </location>
</feature>
<dbReference type="AlphaFoldDB" id="A0A8J5MVP8"/>
<dbReference type="EMBL" id="JAHLQT010024345">
    <property type="protein sequence ID" value="KAG7165396.1"/>
    <property type="molecule type" value="Genomic_DNA"/>
</dbReference>